<evidence type="ECO:0000256" key="6">
    <source>
        <dbReference type="ARBA" id="ARBA00022840"/>
    </source>
</evidence>
<accession>A0ABT8D1K2</accession>
<keyword evidence="7 11" id="KW-0630">Potassium</keyword>
<dbReference type="EMBL" id="JAUFQU010000018">
    <property type="protein sequence ID" value="MDN3709119.1"/>
    <property type="molecule type" value="Genomic_DNA"/>
</dbReference>
<comment type="subcellular location">
    <subcellularLocation>
        <location evidence="11">Cell membrane</location>
        <topology evidence="11">Single-pass membrane protein</topology>
    </subcellularLocation>
</comment>
<dbReference type="RefSeq" id="WP_290364922.1">
    <property type="nucleotide sequence ID" value="NZ_JAUFQU010000018.1"/>
</dbReference>
<dbReference type="NCBIfam" id="NF001454">
    <property type="entry name" value="PRK00315.1"/>
    <property type="match status" value="1"/>
</dbReference>
<comment type="subunit">
    <text evidence="11">The system is composed of three essential subunits: KdpA, KdpB and KdpC.</text>
</comment>
<feature type="transmembrane region" description="Helical" evidence="11">
    <location>
        <begin position="12"/>
        <end position="31"/>
    </location>
</feature>
<proteinExistence type="inferred from homology"/>
<dbReference type="PIRSF" id="PIRSF001296">
    <property type="entry name" value="K_ATPase_KdpC"/>
    <property type="match status" value="1"/>
</dbReference>
<evidence type="ECO:0000313" key="13">
    <source>
        <dbReference type="Proteomes" id="UP001242368"/>
    </source>
</evidence>
<dbReference type="Pfam" id="PF02669">
    <property type="entry name" value="KdpC"/>
    <property type="match status" value="1"/>
</dbReference>
<dbReference type="InterPro" id="IPR003820">
    <property type="entry name" value="KdpC"/>
</dbReference>
<keyword evidence="13" id="KW-1185">Reference proteome</keyword>
<comment type="caution">
    <text evidence="12">The sequence shown here is derived from an EMBL/GenBank/DDBJ whole genome shotgun (WGS) entry which is preliminary data.</text>
</comment>
<evidence type="ECO:0000256" key="11">
    <source>
        <dbReference type="HAMAP-Rule" id="MF_00276"/>
    </source>
</evidence>
<dbReference type="HAMAP" id="MF_00276">
    <property type="entry name" value="KdpC"/>
    <property type="match status" value="1"/>
</dbReference>
<evidence type="ECO:0000256" key="2">
    <source>
        <dbReference type="ARBA" id="ARBA00022475"/>
    </source>
</evidence>
<evidence type="ECO:0000256" key="8">
    <source>
        <dbReference type="ARBA" id="ARBA00022989"/>
    </source>
</evidence>
<dbReference type="NCBIfam" id="TIGR00681">
    <property type="entry name" value="kdpC"/>
    <property type="match status" value="1"/>
</dbReference>
<evidence type="ECO:0000256" key="5">
    <source>
        <dbReference type="ARBA" id="ARBA00022741"/>
    </source>
</evidence>
<keyword evidence="6 11" id="KW-0067">ATP-binding</keyword>
<organism evidence="12 13">
    <name type="scientific">Paenimyroides ceti</name>
    <dbReference type="NCBI Taxonomy" id="395087"/>
    <lineage>
        <taxon>Bacteria</taxon>
        <taxon>Pseudomonadati</taxon>
        <taxon>Bacteroidota</taxon>
        <taxon>Flavobacteriia</taxon>
        <taxon>Flavobacteriales</taxon>
        <taxon>Flavobacteriaceae</taxon>
        <taxon>Paenimyroides</taxon>
    </lineage>
</organism>
<reference evidence="13" key="1">
    <citation type="journal article" date="2019" name="Int. J. Syst. Evol. Microbiol.">
        <title>The Global Catalogue of Microorganisms (GCM) 10K type strain sequencing project: providing services to taxonomists for standard genome sequencing and annotation.</title>
        <authorList>
            <consortium name="The Broad Institute Genomics Platform"/>
            <consortium name="The Broad Institute Genome Sequencing Center for Infectious Disease"/>
            <person name="Wu L."/>
            <person name="Ma J."/>
        </authorList>
    </citation>
    <scope>NUCLEOTIDE SEQUENCE [LARGE SCALE GENOMIC DNA]</scope>
    <source>
        <strain evidence="13">CECT 7184</strain>
    </source>
</reference>
<evidence type="ECO:0000256" key="7">
    <source>
        <dbReference type="ARBA" id="ARBA00022958"/>
    </source>
</evidence>
<evidence type="ECO:0000256" key="3">
    <source>
        <dbReference type="ARBA" id="ARBA00022538"/>
    </source>
</evidence>
<gene>
    <name evidence="11" type="primary">kdpC</name>
    <name evidence="12" type="ORF">QW060_18890</name>
</gene>
<dbReference type="NCBIfam" id="NF010606">
    <property type="entry name" value="PRK14002.1"/>
    <property type="match status" value="1"/>
</dbReference>
<keyword evidence="5 11" id="KW-0547">Nucleotide-binding</keyword>
<dbReference type="Proteomes" id="UP001242368">
    <property type="component" value="Unassembled WGS sequence"/>
</dbReference>
<comment type="similarity">
    <text evidence="11">Belongs to the KdpC family.</text>
</comment>
<evidence type="ECO:0000313" key="12">
    <source>
        <dbReference type="EMBL" id="MDN3709119.1"/>
    </source>
</evidence>
<keyword evidence="2 11" id="KW-1003">Cell membrane</keyword>
<evidence type="ECO:0000256" key="1">
    <source>
        <dbReference type="ARBA" id="ARBA00022448"/>
    </source>
</evidence>
<protein>
    <recommendedName>
        <fullName evidence="11">Potassium-transporting ATPase KdpC subunit</fullName>
    </recommendedName>
    <alternativeName>
        <fullName evidence="11">ATP phosphohydrolase [potassium-transporting] C chain</fullName>
    </alternativeName>
    <alternativeName>
        <fullName evidence="11">Potassium-binding and translocating subunit C</fullName>
    </alternativeName>
    <alternativeName>
        <fullName evidence="11">Potassium-translocating ATPase C chain</fullName>
    </alternativeName>
</protein>
<keyword evidence="3 11" id="KW-0633">Potassium transport</keyword>
<keyword evidence="8 11" id="KW-1133">Transmembrane helix</keyword>
<comment type="function">
    <text evidence="11">Part of the high-affinity ATP-driven potassium transport (or Kdp) system, which catalyzes the hydrolysis of ATP coupled with the electrogenic transport of potassium into the cytoplasm. This subunit acts as a catalytic chaperone that increases the ATP-binding affinity of the ATP-hydrolyzing subunit KdpB by the formation of a transient KdpB/KdpC/ATP ternary complex.</text>
</comment>
<keyword evidence="10 11" id="KW-0472">Membrane</keyword>
<keyword evidence="4 11" id="KW-0812">Transmembrane</keyword>
<sequence length="208" mass="22916">MKKHILPAIKLTVFSILLLCIIYPIIVWGIAQFSSNKGKGEVITFNSKIYYANVGQSFTKDHYFWSRPSAVDYNAAGSGGSNKAASNKEYLKQVQARIDTFLVHNPGISKSEIPVDLVTASGSGLDPNISVQAAKIQVKRIAKIRGIAEGNLQQLILANTEKPLFGLFGPEKINVLKLNIALDNLKVNEKNSIGGADFIKYKEHWTNR</sequence>
<keyword evidence="1 11" id="KW-0813">Transport</keyword>
<dbReference type="PANTHER" id="PTHR30042">
    <property type="entry name" value="POTASSIUM-TRANSPORTING ATPASE C CHAIN"/>
    <property type="match status" value="1"/>
</dbReference>
<dbReference type="PANTHER" id="PTHR30042:SF2">
    <property type="entry name" value="POTASSIUM-TRANSPORTING ATPASE KDPC SUBUNIT"/>
    <property type="match status" value="1"/>
</dbReference>
<name>A0ABT8D1K2_9FLAO</name>
<keyword evidence="9 11" id="KW-0406">Ion transport</keyword>
<evidence type="ECO:0000256" key="9">
    <source>
        <dbReference type="ARBA" id="ARBA00023065"/>
    </source>
</evidence>
<evidence type="ECO:0000256" key="10">
    <source>
        <dbReference type="ARBA" id="ARBA00023136"/>
    </source>
</evidence>
<evidence type="ECO:0000256" key="4">
    <source>
        <dbReference type="ARBA" id="ARBA00022692"/>
    </source>
</evidence>